<comment type="caution">
    <text evidence="1">The sequence shown here is derived from an EMBL/GenBank/DDBJ whole genome shotgun (WGS) entry which is preliminary data.</text>
</comment>
<proteinExistence type="predicted"/>
<organism evidence="1 2">
    <name type="scientific">Rhodonia placenta</name>
    <dbReference type="NCBI Taxonomy" id="104341"/>
    <lineage>
        <taxon>Eukaryota</taxon>
        <taxon>Fungi</taxon>
        <taxon>Dikarya</taxon>
        <taxon>Basidiomycota</taxon>
        <taxon>Agaricomycotina</taxon>
        <taxon>Agaricomycetes</taxon>
        <taxon>Polyporales</taxon>
        <taxon>Adustoporiaceae</taxon>
        <taxon>Rhodonia</taxon>
    </lineage>
</organism>
<dbReference type="AlphaFoldDB" id="A0A8H7TYG7"/>
<sequence>MSRLGVKRQGQTNMKAGGVQLGLTEVMVSNAQTLG</sequence>
<reference evidence="1" key="2">
    <citation type="journal article" name="Front. Microbiol.">
        <title>Degradative Capacity of Two Strains of Rhodonia placenta: From Phenotype to Genotype.</title>
        <authorList>
            <person name="Kolle M."/>
            <person name="Horta M.A.C."/>
            <person name="Nowrousian M."/>
            <person name="Ohm R.A."/>
            <person name="Benz J.P."/>
            <person name="Pilgard A."/>
        </authorList>
    </citation>
    <scope>NUCLEOTIDE SEQUENCE</scope>
    <source>
        <strain evidence="1">FPRL280</strain>
    </source>
</reference>
<dbReference type="EMBL" id="JADOXO010000332">
    <property type="protein sequence ID" value="KAF9806376.1"/>
    <property type="molecule type" value="Genomic_DNA"/>
</dbReference>
<gene>
    <name evidence="1" type="ORF">IEO21_08685</name>
</gene>
<name>A0A8H7TYG7_9APHY</name>
<protein>
    <submittedName>
        <fullName evidence="1">Uncharacterized protein</fullName>
    </submittedName>
</protein>
<reference evidence="1" key="1">
    <citation type="submission" date="2020-11" db="EMBL/GenBank/DDBJ databases">
        <authorList>
            <person name="Koelle M."/>
            <person name="Horta M.A.C."/>
            <person name="Nowrousian M."/>
            <person name="Ohm R.A."/>
            <person name="Benz P."/>
            <person name="Pilgard A."/>
        </authorList>
    </citation>
    <scope>NUCLEOTIDE SEQUENCE</scope>
    <source>
        <strain evidence="1">FPRL280</strain>
    </source>
</reference>
<evidence type="ECO:0000313" key="1">
    <source>
        <dbReference type="EMBL" id="KAF9806376.1"/>
    </source>
</evidence>
<dbReference type="Proteomes" id="UP000639403">
    <property type="component" value="Unassembled WGS sequence"/>
</dbReference>
<accession>A0A8H7TYG7</accession>
<evidence type="ECO:0000313" key="2">
    <source>
        <dbReference type="Proteomes" id="UP000639403"/>
    </source>
</evidence>